<gene>
    <name evidence="3" type="ORF">SAMN05421507_11520</name>
</gene>
<evidence type="ECO:0000313" key="3">
    <source>
        <dbReference type="EMBL" id="SDP79937.1"/>
    </source>
</evidence>
<dbReference type="Gene3D" id="3.30.470.20">
    <property type="entry name" value="ATP-grasp fold, B domain"/>
    <property type="match status" value="1"/>
</dbReference>
<dbReference type="Proteomes" id="UP000199691">
    <property type="component" value="Unassembled WGS sequence"/>
</dbReference>
<dbReference type="Gene3D" id="3.30.1490.20">
    <property type="entry name" value="ATP-grasp fold, A domain"/>
    <property type="match status" value="1"/>
</dbReference>
<dbReference type="Pfam" id="PF08443">
    <property type="entry name" value="RimK"/>
    <property type="match status" value="1"/>
</dbReference>
<dbReference type="InterPro" id="IPR013651">
    <property type="entry name" value="ATP-grasp_RimK-type"/>
</dbReference>
<dbReference type="InterPro" id="IPR011761">
    <property type="entry name" value="ATP-grasp"/>
</dbReference>
<proteinExistence type="predicted"/>
<dbReference type="PANTHER" id="PTHR21621">
    <property type="entry name" value="RIBOSOMAL PROTEIN S6 MODIFICATION PROTEIN"/>
    <property type="match status" value="1"/>
</dbReference>
<protein>
    <submittedName>
        <fullName evidence="3">RimK-like ATP-grasp domain-containing protein</fullName>
    </submittedName>
</protein>
<evidence type="ECO:0000259" key="2">
    <source>
        <dbReference type="PROSITE" id="PS50975"/>
    </source>
</evidence>
<evidence type="ECO:0000313" key="4">
    <source>
        <dbReference type="Proteomes" id="UP000199691"/>
    </source>
</evidence>
<dbReference type="GO" id="GO:0005524">
    <property type="term" value="F:ATP binding"/>
    <property type="evidence" value="ECO:0007669"/>
    <property type="project" value="UniProtKB-UniRule"/>
</dbReference>
<dbReference type="AlphaFoldDB" id="A0A1H0VN53"/>
<evidence type="ECO:0000256" key="1">
    <source>
        <dbReference type="PROSITE-ProRule" id="PRU00409"/>
    </source>
</evidence>
<feature type="domain" description="ATP-grasp" evidence="2">
    <location>
        <begin position="136"/>
        <end position="322"/>
    </location>
</feature>
<sequence>MYSPLRPADPSSTTPVERVVNWVYNPDDFNPSHLDKIIADITDRWNAQAARHGFGFRFIPASELTPTCVDRPRLWRGGVDLLETRQCYIVDDIGNDQQAVSYLHGISRIIDASDSLVLNHAMAAPEWLERDKLAMIGRAAQLGLAVPKTVALPFRRHAREGLAVVRREIGDGPYILKARESGTGFGVLKVDTFEQLRSAVDIAAQTGKGYLVQEFLPNTGDLRVAVVEGEVVTGMLREQVAGRYLSNIAQGGEATPDTDLSGVLDDCLRVVGALGADYLCVDFLMTERGPVFGEWCTVMANFSQFPEPARTDLADAFFRWAGRLLDQRSRD</sequence>
<dbReference type="STRING" id="641025.SAMN05421507_11520"/>
<dbReference type="PROSITE" id="PS50975">
    <property type="entry name" value="ATP_GRASP"/>
    <property type="match status" value="1"/>
</dbReference>
<dbReference type="GO" id="GO:0018169">
    <property type="term" value="F:ribosomal S6-glutamic acid ligase activity"/>
    <property type="evidence" value="ECO:0007669"/>
    <property type="project" value="TreeGrafter"/>
</dbReference>
<keyword evidence="1" id="KW-0067">ATP-binding</keyword>
<dbReference type="GO" id="GO:0046872">
    <property type="term" value="F:metal ion binding"/>
    <property type="evidence" value="ECO:0007669"/>
    <property type="project" value="InterPro"/>
</dbReference>
<reference evidence="4" key="1">
    <citation type="submission" date="2016-10" db="EMBL/GenBank/DDBJ databases">
        <authorList>
            <person name="Varghese N."/>
            <person name="Submissions S."/>
        </authorList>
    </citation>
    <scope>NUCLEOTIDE SEQUENCE [LARGE SCALE GENOMIC DNA]</scope>
    <source>
        <strain evidence="4">CGMCC 4.6609</strain>
    </source>
</reference>
<dbReference type="PANTHER" id="PTHR21621:SF0">
    <property type="entry name" value="BETA-CITRYLGLUTAMATE SYNTHASE B-RELATED"/>
    <property type="match status" value="1"/>
</dbReference>
<name>A0A1H0VN53_9PSEU</name>
<dbReference type="GO" id="GO:0005737">
    <property type="term" value="C:cytoplasm"/>
    <property type="evidence" value="ECO:0007669"/>
    <property type="project" value="TreeGrafter"/>
</dbReference>
<accession>A0A1H0VN53</accession>
<keyword evidence="1" id="KW-0547">Nucleotide-binding</keyword>
<organism evidence="3 4">
    <name type="scientific">Lentzea jiangxiensis</name>
    <dbReference type="NCBI Taxonomy" id="641025"/>
    <lineage>
        <taxon>Bacteria</taxon>
        <taxon>Bacillati</taxon>
        <taxon>Actinomycetota</taxon>
        <taxon>Actinomycetes</taxon>
        <taxon>Pseudonocardiales</taxon>
        <taxon>Pseudonocardiaceae</taxon>
        <taxon>Lentzea</taxon>
    </lineage>
</organism>
<keyword evidence="4" id="KW-1185">Reference proteome</keyword>
<dbReference type="EMBL" id="FNIX01000015">
    <property type="protein sequence ID" value="SDP79937.1"/>
    <property type="molecule type" value="Genomic_DNA"/>
</dbReference>
<dbReference type="InterPro" id="IPR013815">
    <property type="entry name" value="ATP_grasp_subdomain_1"/>
</dbReference>
<dbReference type="OrthoDB" id="3668575at2"/>
<dbReference type="SUPFAM" id="SSF56059">
    <property type="entry name" value="Glutathione synthetase ATP-binding domain-like"/>
    <property type="match status" value="1"/>
</dbReference>
<dbReference type="GO" id="GO:0009432">
    <property type="term" value="P:SOS response"/>
    <property type="evidence" value="ECO:0007669"/>
    <property type="project" value="TreeGrafter"/>
</dbReference>
<dbReference type="RefSeq" id="WP_143022863.1">
    <property type="nucleotide sequence ID" value="NZ_FNIX01000015.1"/>
</dbReference>